<dbReference type="Gene3D" id="1.10.1200.10">
    <property type="entry name" value="ACP-like"/>
    <property type="match status" value="2"/>
</dbReference>
<dbReference type="Gene3D" id="3.30.559.10">
    <property type="entry name" value="Chloramphenicol acetyltransferase-like domain"/>
    <property type="match status" value="2"/>
</dbReference>
<keyword evidence="6" id="KW-0045">Antibiotic biosynthesis</keyword>
<dbReference type="InterPro" id="IPR006162">
    <property type="entry name" value="Ppantetheine_attach_site"/>
</dbReference>
<dbReference type="SMART" id="SM00823">
    <property type="entry name" value="PKS_PP"/>
    <property type="match status" value="2"/>
</dbReference>
<dbReference type="GO" id="GO:0005829">
    <property type="term" value="C:cytosol"/>
    <property type="evidence" value="ECO:0007669"/>
    <property type="project" value="TreeGrafter"/>
</dbReference>
<evidence type="ECO:0000256" key="5">
    <source>
        <dbReference type="ARBA" id="ARBA00022737"/>
    </source>
</evidence>
<dbReference type="FunFam" id="1.10.1200.10:FF:000005">
    <property type="entry name" value="Nonribosomal peptide synthetase 1"/>
    <property type="match status" value="2"/>
</dbReference>
<dbReference type="CDD" id="cd19534">
    <property type="entry name" value="E_NRPS"/>
    <property type="match status" value="1"/>
</dbReference>
<dbReference type="GO" id="GO:0017000">
    <property type="term" value="P:antibiotic biosynthetic process"/>
    <property type="evidence" value="ECO:0007669"/>
    <property type="project" value="UniProtKB-KW"/>
</dbReference>
<feature type="domain" description="Carrier" evidence="7">
    <location>
        <begin position="1642"/>
        <end position="1716"/>
    </location>
</feature>
<keyword evidence="5" id="KW-0677">Repeat</keyword>
<dbReference type="GO" id="GO:0031177">
    <property type="term" value="F:phosphopantetheine binding"/>
    <property type="evidence" value="ECO:0007669"/>
    <property type="project" value="InterPro"/>
</dbReference>
<dbReference type="Gene3D" id="2.30.38.10">
    <property type="entry name" value="Luciferase, Domain 3"/>
    <property type="match status" value="2"/>
</dbReference>
<dbReference type="FunFam" id="2.30.38.10:FF:000001">
    <property type="entry name" value="Non-ribosomal peptide synthetase PvdI"/>
    <property type="match status" value="1"/>
</dbReference>
<dbReference type="InterPro" id="IPR000873">
    <property type="entry name" value="AMP-dep_synth/lig_dom"/>
</dbReference>
<dbReference type="GO" id="GO:0043041">
    <property type="term" value="P:amino acid activation for nonribosomal peptide biosynthetic process"/>
    <property type="evidence" value="ECO:0007669"/>
    <property type="project" value="TreeGrafter"/>
</dbReference>
<evidence type="ECO:0000256" key="2">
    <source>
        <dbReference type="ARBA" id="ARBA00006432"/>
    </source>
</evidence>
<dbReference type="NCBIfam" id="NF003417">
    <property type="entry name" value="PRK04813.1"/>
    <property type="match status" value="2"/>
</dbReference>
<dbReference type="FunFam" id="3.30.300.30:FF:000010">
    <property type="entry name" value="Enterobactin synthetase component F"/>
    <property type="match status" value="2"/>
</dbReference>
<dbReference type="Gene3D" id="3.40.50.980">
    <property type="match status" value="4"/>
</dbReference>
<evidence type="ECO:0000256" key="4">
    <source>
        <dbReference type="ARBA" id="ARBA00022553"/>
    </source>
</evidence>
<dbReference type="PROSITE" id="PS00012">
    <property type="entry name" value="PHOSPHOPANTETHEINE"/>
    <property type="match status" value="1"/>
</dbReference>
<dbReference type="CDD" id="cd17652">
    <property type="entry name" value="A_NRPS_CmdD_like"/>
    <property type="match status" value="1"/>
</dbReference>
<sequence>MKEIVISSTQSINYSSTLTEQELHKILVEWNDTKVDYPKDLCIHQLFEAQVKKTPNSIAVVFQEQQLTYQELNYQANQVAHYLQSLGVKPEVLVGICVERSSETLPKASLEMIVGMLGILKAGGAYVPLDPTYPQERLSFMLSDSQVQVVLTQEKFVENLAASGAKLICLDDKESFQRESNENPSSGVAPENLAYVIYTSGSTGRPKGVLIQHQGVCNLVQAKVKLFDVQQNSRVLQFASFSFDASVSEIFMALCSGASLYLGTQDSLRPGADLMRLLQEQSITHITLPPTALAALPKEELPNLQILIVAGEACNPKLIAEWSKGRRFFNAYGPTESTVCATVAEYTGDTQLTIGRAIANTQIYILDQNQQPVPIGTPGELYIGGDGLARGYLNRPELTKEKFIPHPFEEAGGRGQEAGGRGLGTGCRRLYKTGDLARFLPDGNIEFLGRIDHQVKIRGFRIELGEIEALLSQHPDVQQVVVIAREDIPGDKRLVAYIVPNQKLDVSVTSLKCFLQEKLPNYMVPAVFVILDSLPLTPNGKVDRQNLPASDRTRPDLEETFIAPRNSTEETLASIWTELLGLEQIGINDNFFNLGGHSLIAAQILSRIRESFQVELFFHHIFANPTIAGLAGLIEQHSQKQQLQRPAMQRISRSGYLPASFAQERVYFIQEVAPEGSAYQAQATLRFTGKLDVAALQQCLSEIVRRHEIFRTTFPAVDGRLFQVIHPAEAISLTVVDLQTFSESEQKAEIQHLFDAEVQKPFYLNQLPLVRWLLLKLSDQDHLLIHIEHHMVHDGWSFNNVFLNEFVELYQAFCLGNPSPLPELPLQFVDYAHWQREWVKSQEAQAQLAYWQQQLSGSPPLLELPSDRPRPAEQTYNGAQVRVELPISLCESLRVLSRQEGITLFMTTLATFLVMLRRYTGQDDLCVGTAVANRRMRETENLIGMIVNNLVLRTDLSGNPTFRELLGRVRQVSLEAFANEDLPFDKVVEVLKPIRNLSYNPLFQVMFSFHDSPQPDLTLPGLNIRPNVALSNKSTKFDLDVVLIPHHGADKGITMIWEHNTDLFDTATIEQMAEQYQTLLEGIVVNPEQRVSELPLLTQTHQQLLMEWNQTHREYAAKDCIHNLFAAQVELTPDAVAIWQEGQQLTYRELSDRANQLAHHLQSLGVKPETLVGICVERSLEMIVGLLGILKAGGAYVPLDPAYPQERLADILEDTQLRILLTQERFQDKLPDYAGKTICLDRDWPVIAQHSTAKPISGVQLNNLAYIIYTSGSTGKPKGVMIEHRSLMNFVMTAMHEYGINASDNILQFASICFDASVEEILPCLSVGATLVLRTEQILHSSDEFWRCCREWQLTVLDLPTAYWHQLVAELTPEDSRIPESLRIVIIGGEEAQLEKVKRWHSSIAHLSHPPQLLNSYGPTEATVITTLNPLTSAATSVAIGRPISNVQVYILDQYLQSVPIGVPGELHIGGAGLARGYWQRPELTEEKFISNCLQRIRGAKENQFSDFDRLYKTGDLARFRADGNLEYLGRVDDQVKIRGFRIELGEIEIVLRQHPQVFQAVVVAREDIPGQKRLVAYVVPHEKQPNADELRHFLKQKLPNYMVPSAFVLLKALPMTPNQKVDYRALPAPDFSRSAEDSFVAPQTPTEERLAAIWSEILRLKQVGIHDNFFELGGDSILSIQVISRANQAGIQIAPKQLFQYQTIAELAAVAGITRSVKAEQGLVTGSVALTPIQQWFFEQKLPEPDYFNQSALLEVPPDLQPELLQQVVQQLLLHHDALRLRFVQEGENWQQFNAAQEVMPFSVINLSHLSPEEQQTAMKAADAELQASLNLSTGAIARVALFRLGNNQSGRLLFIIHHLAVDGVSWRILLEDLAMAYQQISRGQAIKLPPKTTSFQYWSDRITEYAKSKAIKDELDYWLSESSLKVNALPVDYLSGEEDNTIASTASVSLSLTEEQTRALLQDVPSAYNTQINDVLLTALAQSFAQWTGKRSLLVDLEGHGREDLFEDVDLSRTVGWFTTLFPVHLQLEEVDHPGEVLKSVKEQLRRIPNRGIGYGVLRYLQPDETIRTKLQALPQAQVSFNYLGQFDQVLTASAVLGLAKEMKAQQSLLNKRSHLLGVSGFIRAGRLEMNWAYSEKVHKRDTIEHLAFGFIEGLRSLIVHCQSPDAIGHTPSDFSAARLSQKQLDKFLAKIKKNN</sequence>
<dbReference type="EMBL" id="MF196967">
    <property type="protein sequence ID" value="ASR75185.1"/>
    <property type="molecule type" value="Genomic_DNA"/>
</dbReference>
<proteinExistence type="inferred from homology"/>
<dbReference type="CDD" id="cd19531">
    <property type="entry name" value="LCL_NRPS-like"/>
    <property type="match status" value="1"/>
</dbReference>
<dbReference type="InterPro" id="IPR020845">
    <property type="entry name" value="AMP-binding_CS"/>
</dbReference>
<dbReference type="FunFam" id="3.40.50.12780:FF:000012">
    <property type="entry name" value="Non-ribosomal peptide synthetase"/>
    <property type="match status" value="2"/>
</dbReference>
<keyword evidence="3" id="KW-0596">Phosphopantetheine</keyword>
<evidence type="ECO:0000256" key="1">
    <source>
        <dbReference type="ARBA" id="ARBA00001957"/>
    </source>
</evidence>
<dbReference type="InterPro" id="IPR001242">
    <property type="entry name" value="Condensation_dom"/>
</dbReference>
<accession>A0A222YV02</accession>
<dbReference type="GO" id="GO:0044550">
    <property type="term" value="P:secondary metabolite biosynthetic process"/>
    <property type="evidence" value="ECO:0007669"/>
    <property type="project" value="UniProtKB-ARBA"/>
</dbReference>
<dbReference type="InterPro" id="IPR036736">
    <property type="entry name" value="ACP-like_sf"/>
</dbReference>
<dbReference type="InterPro" id="IPR010071">
    <property type="entry name" value="AA_adenyl_dom"/>
</dbReference>
<dbReference type="SUPFAM" id="SSF56801">
    <property type="entry name" value="Acetyl-CoA synthetase-like"/>
    <property type="match status" value="2"/>
</dbReference>
<dbReference type="FunFam" id="3.30.559.30:FF:000001">
    <property type="entry name" value="Non-ribosomal peptide synthetase"/>
    <property type="match status" value="1"/>
</dbReference>
<dbReference type="NCBIfam" id="TIGR01733">
    <property type="entry name" value="AA-adenyl-dom"/>
    <property type="match status" value="2"/>
</dbReference>
<dbReference type="Pfam" id="PF00550">
    <property type="entry name" value="PP-binding"/>
    <property type="match status" value="2"/>
</dbReference>
<keyword evidence="4" id="KW-0597">Phosphoprotein</keyword>
<dbReference type="NCBIfam" id="TIGR01720">
    <property type="entry name" value="NRPS-para261"/>
    <property type="match status" value="1"/>
</dbReference>
<dbReference type="Pfam" id="PF00501">
    <property type="entry name" value="AMP-binding"/>
    <property type="match status" value="2"/>
</dbReference>
<evidence type="ECO:0000256" key="3">
    <source>
        <dbReference type="ARBA" id="ARBA00022450"/>
    </source>
</evidence>
<dbReference type="InterPro" id="IPR009081">
    <property type="entry name" value="PP-bd_ACP"/>
</dbReference>
<comment type="similarity">
    <text evidence="2">Belongs to the ATP-dependent AMP-binding enzyme family.</text>
</comment>
<dbReference type="Gene3D" id="3.30.559.30">
    <property type="entry name" value="Nonribosomal peptide synthetase, condensation domain"/>
    <property type="match status" value="2"/>
</dbReference>
<dbReference type="InterPro" id="IPR020806">
    <property type="entry name" value="PKS_PP-bd"/>
</dbReference>
<dbReference type="PANTHER" id="PTHR45527:SF14">
    <property type="entry name" value="PLIPASTATIN SYNTHASE SUBUNIT B"/>
    <property type="match status" value="1"/>
</dbReference>
<dbReference type="FunFam" id="3.40.50.980:FF:000001">
    <property type="entry name" value="Non-ribosomal peptide synthetase"/>
    <property type="match status" value="2"/>
</dbReference>
<dbReference type="SUPFAM" id="SSF47336">
    <property type="entry name" value="ACP-like"/>
    <property type="match status" value="2"/>
</dbReference>
<dbReference type="Pfam" id="PF13193">
    <property type="entry name" value="AMP-binding_C"/>
    <property type="match status" value="2"/>
</dbReference>
<organism evidence="8">
    <name type="scientific">Nostoc sp. KVJ2</name>
    <dbReference type="NCBI Taxonomy" id="457943"/>
    <lineage>
        <taxon>Bacteria</taxon>
        <taxon>Bacillati</taxon>
        <taxon>Cyanobacteriota</taxon>
        <taxon>Cyanophyceae</taxon>
        <taxon>Nostocales</taxon>
        <taxon>Nostocaceae</taxon>
        <taxon>Nostoc</taxon>
    </lineage>
</organism>
<dbReference type="GO" id="GO:0003824">
    <property type="term" value="F:catalytic activity"/>
    <property type="evidence" value="ECO:0007669"/>
    <property type="project" value="UniProtKB-KW"/>
</dbReference>
<name>A0A222YV02_9NOSO</name>
<dbReference type="InterPro" id="IPR025110">
    <property type="entry name" value="AMP-bd_C"/>
</dbReference>
<dbReference type="InterPro" id="IPR010060">
    <property type="entry name" value="NRPS_synth"/>
</dbReference>
<evidence type="ECO:0000313" key="8">
    <source>
        <dbReference type="EMBL" id="ASR75185.1"/>
    </source>
</evidence>
<reference evidence="8" key="1">
    <citation type="submission" date="2017-06" db="EMBL/GenBank/DDBJ databases">
        <authorList>
            <person name="Kim H.J."/>
            <person name="Triplett B.A."/>
        </authorList>
    </citation>
    <scope>NUCLEOTIDE SEQUENCE</scope>
    <source>
        <strain evidence="8">KVJ2</strain>
    </source>
</reference>
<comment type="cofactor">
    <cofactor evidence="1">
        <name>pantetheine 4'-phosphate</name>
        <dbReference type="ChEBI" id="CHEBI:47942"/>
    </cofactor>
</comment>
<evidence type="ECO:0000259" key="7">
    <source>
        <dbReference type="PROSITE" id="PS50075"/>
    </source>
</evidence>
<protein>
    <submittedName>
        <fullName evidence="8">AptA</fullName>
    </submittedName>
</protein>
<dbReference type="PANTHER" id="PTHR45527">
    <property type="entry name" value="NONRIBOSOMAL PEPTIDE SYNTHETASE"/>
    <property type="match status" value="1"/>
</dbReference>
<dbReference type="PROSITE" id="PS00455">
    <property type="entry name" value="AMP_BINDING"/>
    <property type="match status" value="2"/>
</dbReference>
<evidence type="ECO:0000256" key="6">
    <source>
        <dbReference type="ARBA" id="ARBA00023194"/>
    </source>
</evidence>
<dbReference type="Gene3D" id="3.30.300.30">
    <property type="match status" value="2"/>
</dbReference>
<dbReference type="InterPro" id="IPR045851">
    <property type="entry name" value="AMP-bd_C_sf"/>
</dbReference>
<dbReference type="GO" id="GO:0008610">
    <property type="term" value="P:lipid biosynthetic process"/>
    <property type="evidence" value="ECO:0007669"/>
    <property type="project" value="UniProtKB-ARBA"/>
</dbReference>
<dbReference type="PROSITE" id="PS50075">
    <property type="entry name" value="CARRIER"/>
    <property type="match status" value="2"/>
</dbReference>
<dbReference type="Pfam" id="PF00668">
    <property type="entry name" value="Condensation"/>
    <property type="match status" value="2"/>
</dbReference>
<dbReference type="InterPro" id="IPR023213">
    <property type="entry name" value="CAT-like_dom_sf"/>
</dbReference>
<feature type="domain" description="Carrier" evidence="7">
    <location>
        <begin position="563"/>
        <end position="638"/>
    </location>
</feature>
<dbReference type="SUPFAM" id="SSF52777">
    <property type="entry name" value="CoA-dependent acyltransferases"/>
    <property type="match status" value="4"/>
</dbReference>